<evidence type="ECO:0000313" key="3">
    <source>
        <dbReference type="Proteomes" id="UP000026960"/>
    </source>
</evidence>
<sequence>MSTRVPAIKRLTTRISHKKTRLHHVAACINACRRPLGKGSPKGGRATEDYGHGPSASRRLQYGFNKPPTPFGGKKPLRGRAAKQCGQDNQVTTSERTPPSHKQETGMGFHPARRNKGVTTTPLGRGMMSEDRRVGAPPAAKGGGAAVGEVVGGGFSGVWGYRLPGRPSERHGSPRSRYRLRLKEVNGTVRSDTESAVAAIKREASANPNHPRLATFGADAEEVQEDNSEESDYNWGSEDDGATDT</sequence>
<feature type="compositionally biased region" description="Polar residues" evidence="1">
    <location>
        <begin position="86"/>
        <end position="97"/>
    </location>
</feature>
<name>A0A0D3HAV6_9ORYZ</name>
<proteinExistence type="predicted"/>
<reference evidence="2" key="1">
    <citation type="journal article" date="2009" name="Rice">
        <title>De Novo Next Generation Sequencing of Plant Genomes.</title>
        <authorList>
            <person name="Rounsley S."/>
            <person name="Marri P.R."/>
            <person name="Yu Y."/>
            <person name="He R."/>
            <person name="Sisneros N."/>
            <person name="Goicoechea J.L."/>
            <person name="Lee S.J."/>
            <person name="Angelova A."/>
            <person name="Kudrna D."/>
            <person name="Luo M."/>
            <person name="Affourtit J."/>
            <person name="Desany B."/>
            <person name="Knight J."/>
            <person name="Niazi F."/>
            <person name="Egholm M."/>
            <person name="Wing R.A."/>
        </authorList>
    </citation>
    <scope>NUCLEOTIDE SEQUENCE [LARGE SCALE GENOMIC DNA]</scope>
    <source>
        <strain evidence="2">cv. IRGC 105608</strain>
    </source>
</reference>
<dbReference type="AlphaFoldDB" id="A0A0D3HAV6"/>
<feature type="compositionally biased region" description="Acidic residues" evidence="1">
    <location>
        <begin position="219"/>
        <end position="245"/>
    </location>
</feature>
<dbReference type="Gramene" id="OBART10G01460.1">
    <property type="protein sequence ID" value="OBART10G01460.1"/>
    <property type="gene ID" value="OBART10G01460"/>
</dbReference>
<dbReference type="HOGENOM" id="CLU_1135005_0_0_1"/>
<evidence type="ECO:0000256" key="1">
    <source>
        <dbReference type="SAM" id="MobiDB-lite"/>
    </source>
</evidence>
<keyword evidence="3" id="KW-1185">Reference proteome</keyword>
<evidence type="ECO:0000313" key="2">
    <source>
        <dbReference type="EnsemblPlants" id="OBART10G01460.1"/>
    </source>
</evidence>
<protein>
    <submittedName>
        <fullName evidence="2">Uncharacterized protein</fullName>
    </submittedName>
</protein>
<feature type="region of interest" description="Disordered" evidence="1">
    <location>
        <begin position="35"/>
        <end position="64"/>
    </location>
</feature>
<dbReference type="Proteomes" id="UP000026960">
    <property type="component" value="Chromosome 10"/>
</dbReference>
<organism evidence="2">
    <name type="scientific">Oryza barthii</name>
    <dbReference type="NCBI Taxonomy" id="65489"/>
    <lineage>
        <taxon>Eukaryota</taxon>
        <taxon>Viridiplantae</taxon>
        <taxon>Streptophyta</taxon>
        <taxon>Embryophyta</taxon>
        <taxon>Tracheophyta</taxon>
        <taxon>Spermatophyta</taxon>
        <taxon>Magnoliopsida</taxon>
        <taxon>Liliopsida</taxon>
        <taxon>Poales</taxon>
        <taxon>Poaceae</taxon>
        <taxon>BOP clade</taxon>
        <taxon>Oryzoideae</taxon>
        <taxon>Oryzeae</taxon>
        <taxon>Oryzinae</taxon>
        <taxon>Oryza</taxon>
    </lineage>
</organism>
<feature type="region of interest" description="Disordered" evidence="1">
    <location>
        <begin position="76"/>
        <end position="144"/>
    </location>
</feature>
<feature type="region of interest" description="Disordered" evidence="1">
    <location>
        <begin position="202"/>
        <end position="245"/>
    </location>
</feature>
<accession>A0A0D3HAV6</accession>
<reference evidence="2" key="2">
    <citation type="submission" date="2015-03" db="UniProtKB">
        <authorList>
            <consortium name="EnsemblPlants"/>
        </authorList>
    </citation>
    <scope>IDENTIFICATION</scope>
</reference>
<dbReference type="EnsemblPlants" id="OBART10G01460.1">
    <property type="protein sequence ID" value="OBART10G01460.1"/>
    <property type="gene ID" value="OBART10G01460"/>
</dbReference>